<accession>A0A1T2YTN1</accession>
<name>A0A1T2YTN1_PSEFL</name>
<keyword evidence="1" id="KW-0472">Membrane</keyword>
<organism evidence="2 3">
    <name type="scientific">Pseudomonas fluorescens</name>
    <dbReference type="NCBI Taxonomy" id="294"/>
    <lineage>
        <taxon>Bacteria</taxon>
        <taxon>Pseudomonadati</taxon>
        <taxon>Pseudomonadota</taxon>
        <taxon>Gammaproteobacteria</taxon>
        <taxon>Pseudomonadales</taxon>
        <taxon>Pseudomonadaceae</taxon>
        <taxon>Pseudomonas</taxon>
    </lineage>
</organism>
<reference evidence="2 3" key="1">
    <citation type="submission" date="2016-12" db="EMBL/GenBank/DDBJ databases">
        <title>Draft genome sequences of seven strains of Pseudomonas fluorescens that produce 4-formylaminooxyvinylglycine.</title>
        <authorList>
            <person name="Okrent R.A."/>
            <person name="Manning V.A."/>
            <person name="Trippe K.M."/>
        </authorList>
    </citation>
    <scope>NUCLEOTIDE SEQUENCE [LARGE SCALE GENOMIC DNA]</scope>
    <source>
        <strain evidence="2 3">P5A</strain>
    </source>
</reference>
<proteinExistence type="predicted"/>
<feature type="transmembrane region" description="Helical" evidence="1">
    <location>
        <begin position="110"/>
        <end position="130"/>
    </location>
</feature>
<protein>
    <submittedName>
        <fullName evidence="2">Uncharacterized protein</fullName>
    </submittedName>
</protein>
<comment type="caution">
    <text evidence="2">The sequence shown here is derived from an EMBL/GenBank/DDBJ whole genome shotgun (WGS) entry which is preliminary data.</text>
</comment>
<dbReference type="Proteomes" id="UP000190965">
    <property type="component" value="Unassembled WGS sequence"/>
</dbReference>
<sequence length="180" mass="21305">MIHESYYWKNPLLRSSRWLEKAIVDEKTSERIFARAEREIFVGFYAVRKLLETFNLSTKTKALKYETPFFSAFNEANPDYFNRDKLQKHYDLNQQKVQTLDIEFICNQVIHSYIFIFSLSAIGSIEGFYLSSDTMRKKKLFFIPITTISDILRTVGNDYPSDQHLTRNLETGQWTDIESK</sequence>
<keyword evidence="1" id="KW-1133">Transmembrane helix</keyword>
<gene>
    <name evidence="2" type="ORF">BFW87_13015</name>
</gene>
<dbReference type="EMBL" id="MSDF01000016">
    <property type="protein sequence ID" value="OPA94973.1"/>
    <property type="molecule type" value="Genomic_DNA"/>
</dbReference>
<dbReference type="RefSeq" id="WP_139372429.1">
    <property type="nucleotide sequence ID" value="NZ_MSDF01000016.1"/>
</dbReference>
<evidence type="ECO:0000313" key="3">
    <source>
        <dbReference type="Proteomes" id="UP000190965"/>
    </source>
</evidence>
<dbReference type="OrthoDB" id="582074at2"/>
<dbReference type="AlphaFoldDB" id="A0A1T2YTN1"/>
<evidence type="ECO:0000313" key="2">
    <source>
        <dbReference type="EMBL" id="OPA94973.1"/>
    </source>
</evidence>
<keyword evidence="1" id="KW-0812">Transmembrane</keyword>
<evidence type="ECO:0000256" key="1">
    <source>
        <dbReference type="SAM" id="Phobius"/>
    </source>
</evidence>